<dbReference type="AlphaFoldDB" id="A0A644YJ38"/>
<accession>A0A644YJ38</accession>
<evidence type="ECO:0000259" key="1">
    <source>
        <dbReference type="Pfam" id="PF22526"/>
    </source>
</evidence>
<proteinExistence type="predicted"/>
<gene>
    <name evidence="2" type="ORF">SDC9_74828</name>
</gene>
<organism evidence="2">
    <name type="scientific">bioreactor metagenome</name>
    <dbReference type="NCBI Taxonomy" id="1076179"/>
    <lineage>
        <taxon>unclassified sequences</taxon>
        <taxon>metagenomes</taxon>
        <taxon>ecological metagenomes</taxon>
    </lineage>
</organism>
<comment type="caution">
    <text evidence="2">The sequence shown here is derived from an EMBL/GenBank/DDBJ whole genome shotgun (WGS) entry which is preliminary data.</text>
</comment>
<dbReference type="Pfam" id="PF22526">
    <property type="entry name" value="DUF7000"/>
    <property type="match status" value="1"/>
</dbReference>
<protein>
    <recommendedName>
        <fullName evidence="1">DUF7000 domain-containing protein</fullName>
    </recommendedName>
</protein>
<sequence>MTNELSNYYTALLQEGKLQEAYRGIISAVAGLRTEFAKEFPDCEIGSVYQGYMDMSYFPVTSTFFKERGLKIAVVYLHEKGIFEVWLSGKNRQVTGEMRQKLAKADFGGLEVFHDEDNPDAVIECLLTAHPDFDDVKALANTVLFKTKQFITAVKRNFE</sequence>
<dbReference type="InterPro" id="IPR054269">
    <property type="entry name" value="DUF7000"/>
</dbReference>
<dbReference type="EMBL" id="VSSQ01005218">
    <property type="protein sequence ID" value="MPM28307.1"/>
    <property type="molecule type" value="Genomic_DNA"/>
</dbReference>
<evidence type="ECO:0000313" key="2">
    <source>
        <dbReference type="EMBL" id="MPM28307.1"/>
    </source>
</evidence>
<feature type="domain" description="DUF7000" evidence="1">
    <location>
        <begin position="3"/>
        <end position="156"/>
    </location>
</feature>
<name>A0A644YJ38_9ZZZZ</name>
<reference evidence="2" key="1">
    <citation type="submission" date="2019-08" db="EMBL/GenBank/DDBJ databases">
        <authorList>
            <person name="Kucharzyk K."/>
            <person name="Murdoch R.W."/>
            <person name="Higgins S."/>
            <person name="Loffler F."/>
        </authorList>
    </citation>
    <scope>NUCLEOTIDE SEQUENCE</scope>
</reference>